<keyword evidence="4" id="KW-1185">Reference proteome</keyword>
<name>A0A511BLK7_9PROT</name>
<feature type="domain" description="NIPSNAP" evidence="2">
    <location>
        <begin position="97"/>
        <end position="191"/>
    </location>
</feature>
<comment type="caution">
    <text evidence="3">The sequence shown here is derived from an EMBL/GenBank/DDBJ whole genome shotgun (WGS) entry which is preliminary data.</text>
</comment>
<dbReference type="OrthoDB" id="4124121at2"/>
<evidence type="ECO:0000259" key="2">
    <source>
        <dbReference type="Pfam" id="PF07978"/>
    </source>
</evidence>
<proteinExistence type="inferred from homology"/>
<reference evidence="3 4" key="1">
    <citation type="submission" date="2019-07" db="EMBL/GenBank/DDBJ databases">
        <title>Whole genome shotgun sequence of Swaminathania salitolerans NBRC 104436.</title>
        <authorList>
            <person name="Hosoyama A."/>
            <person name="Uohara A."/>
            <person name="Ohji S."/>
            <person name="Ichikawa N."/>
        </authorList>
    </citation>
    <scope>NUCLEOTIDE SEQUENCE [LARGE SCALE GENOMIC DNA]</scope>
    <source>
        <strain evidence="3 4">NBRC 104436</strain>
    </source>
</reference>
<gene>
    <name evidence="3" type="ORF">SSA02_03930</name>
</gene>
<dbReference type="Pfam" id="PF07978">
    <property type="entry name" value="NIPSNAP"/>
    <property type="match status" value="1"/>
</dbReference>
<evidence type="ECO:0000313" key="3">
    <source>
        <dbReference type="EMBL" id="GEL01230.1"/>
    </source>
</evidence>
<dbReference type="EMBL" id="BJVC01000001">
    <property type="protein sequence ID" value="GEL01230.1"/>
    <property type="molecule type" value="Genomic_DNA"/>
</dbReference>
<dbReference type="Proteomes" id="UP000321405">
    <property type="component" value="Unassembled WGS sequence"/>
</dbReference>
<evidence type="ECO:0000313" key="4">
    <source>
        <dbReference type="Proteomes" id="UP000321405"/>
    </source>
</evidence>
<dbReference type="SUPFAM" id="SSF54909">
    <property type="entry name" value="Dimeric alpha+beta barrel"/>
    <property type="match status" value="1"/>
</dbReference>
<dbReference type="AlphaFoldDB" id="A0A511BLK7"/>
<dbReference type="InterPro" id="IPR051557">
    <property type="entry name" value="NipSnap_domain"/>
</dbReference>
<sequence>MTDFVETTILTCRPGSVPGVVAHLDGLLAGQPGFIGCWTTEIGALDRVVVCFVYPAETAPVRVDWPDHRQGVAKIERSLWQVHGGTVPQPGAHGTIYEWRVYDILPGCEARVVGLMEEALPARSVVSPAYVVMTSCDGASRLCHVWPYETLAARAGKRREALESGVWPPPGILNYIGAMHSTLLVPTAFSPSR</sequence>
<dbReference type="InterPro" id="IPR012577">
    <property type="entry name" value="NIPSNAP"/>
</dbReference>
<dbReference type="PANTHER" id="PTHR21017">
    <property type="entry name" value="NIPSNAP-RELATED"/>
    <property type="match status" value="1"/>
</dbReference>
<dbReference type="PANTHER" id="PTHR21017:SF17">
    <property type="entry name" value="PROTEIN NIPSNAP"/>
    <property type="match status" value="1"/>
</dbReference>
<comment type="similarity">
    <text evidence="1">Belongs to the NipSnap family.</text>
</comment>
<protein>
    <submittedName>
        <fullName evidence="3">NIPSNAP family protein</fullName>
    </submittedName>
</protein>
<evidence type="ECO:0000256" key="1">
    <source>
        <dbReference type="ARBA" id="ARBA00005291"/>
    </source>
</evidence>
<dbReference type="Gene3D" id="3.30.70.100">
    <property type="match status" value="1"/>
</dbReference>
<organism evidence="3 4">
    <name type="scientific">Swaminathania salitolerans</name>
    <dbReference type="NCBI Taxonomy" id="182838"/>
    <lineage>
        <taxon>Bacteria</taxon>
        <taxon>Pseudomonadati</taxon>
        <taxon>Pseudomonadota</taxon>
        <taxon>Alphaproteobacteria</taxon>
        <taxon>Acetobacterales</taxon>
        <taxon>Acetobacteraceae</taxon>
        <taxon>Swaminathania</taxon>
    </lineage>
</organism>
<accession>A0A511BLK7</accession>
<dbReference type="InterPro" id="IPR011008">
    <property type="entry name" value="Dimeric_a/b-barrel"/>
</dbReference>
<dbReference type="RefSeq" id="WP_147092218.1">
    <property type="nucleotide sequence ID" value="NZ_BJVC01000001.1"/>
</dbReference>